<organism evidence="4 5">
    <name type="scientific">Paratrimastix pyriformis</name>
    <dbReference type="NCBI Taxonomy" id="342808"/>
    <lineage>
        <taxon>Eukaryota</taxon>
        <taxon>Metamonada</taxon>
        <taxon>Preaxostyla</taxon>
        <taxon>Paratrimastigidae</taxon>
        <taxon>Paratrimastix</taxon>
    </lineage>
</organism>
<evidence type="ECO:0000256" key="1">
    <source>
        <dbReference type="ARBA" id="ARBA00005988"/>
    </source>
</evidence>
<comment type="caution">
    <text evidence="4">The sequence shown here is derived from an EMBL/GenBank/DDBJ whole genome shotgun (WGS) entry which is preliminary data.</text>
</comment>
<reference evidence="4" key="1">
    <citation type="journal article" date="2022" name="bioRxiv">
        <title>Genomics of Preaxostyla Flagellates Illuminates Evolutionary Transitions and the Path Towards Mitochondrial Loss.</title>
        <authorList>
            <person name="Novak L.V.F."/>
            <person name="Treitli S.C."/>
            <person name="Pyrih J."/>
            <person name="Halakuc P."/>
            <person name="Pipaliya S.V."/>
            <person name="Vacek V."/>
            <person name="Brzon O."/>
            <person name="Soukal P."/>
            <person name="Eme L."/>
            <person name="Dacks J.B."/>
            <person name="Karnkowska A."/>
            <person name="Elias M."/>
            <person name="Hampl V."/>
        </authorList>
    </citation>
    <scope>NUCLEOTIDE SEQUENCE</scope>
    <source>
        <strain evidence="4">RCP-MX</strain>
    </source>
</reference>
<dbReference type="EMBL" id="JAPMOS010000037">
    <property type="protein sequence ID" value="KAJ4457954.1"/>
    <property type="molecule type" value="Genomic_DNA"/>
</dbReference>
<dbReference type="CDD" id="cd06231">
    <property type="entry name" value="M14_REP34-like"/>
    <property type="match status" value="1"/>
</dbReference>
<comment type="similarity">
    <text evidence="1 2">Belongs to the peptidase M14 family.</text>
</comment>
<protein>
    <submittedName>
        <fullName evidence="4">Succinylglutamate desuccinylase / Aspartoacylase family protein</fullName>
    </submittedName>
</protein>
<evidence type="ECO:0000313" key="4">
    <source>
        <dbReference type="EMBL" id="KAJ4457954.1"/>
    </source>
</evidence>
<dbReference type="PROSITE" id="PS52035">
    <property type="entry name" value="PEPTIDASE_M14"/>
    <property type="match status" value="1"/>
</dbReference>
<sequence length="319" mass="34486">MPQFYPIGSAGQPWGAAEKLAWLACQKEQRSYHDDVLVAIEDLRALWDVEQYATITGPAYGGKSYPMMVLRSRPWNDDLPIMLVTGGVHGYETSGVHGALKFAREHATEYVGRANIMVVPCVSAWAYERIHRWNPEAIDPNRNFVADSTAQESAALVRLVAPIRGRVLMHIDLHETTDTDESEFGPAKAARDGAPTYERGVIPDGFYVVGDTENPQGLPFQQAIIEAVRAVTHIAPDDGAGKIIGSPVVAPGVINYPLRELALCAGVTGARYASTTEVYPDSPKVTNELCNQAQVAAVRAAIAYALAHPVPPAPAPAHQ</sequence>
<comment type="caution">
    <text evidence="2">Lacks conserved residue(s) required for the propagation of feature annotation.</text>
</comment>
<name>A0ABQ8UKW6_9EUKA</name>
<evidence type="ECO:0000259" key="3">
    <source>
        <dbReference type="PROSITE" id="PS52035"/>
    </source>
</evidence>
<proteinExistence type="inferred from homology"/>
<dbReference type="SUPFAM" id="SSF53187">
    <property type="entry name" value="Zn-dependent exopeptidases"/>
    <property type="match status" value="1"/>
</dbReference>
<keyword evidence="5" id="KW-1185">Reference proteome</keyword>
<dbReference type="Proteomes" id="UP001141327">
    <property type="component" value="Unassembled WGS sequence"/>
</dbReference>
<dbReference type="Gene3D" id="3.40.630.10">
    <property type="entry name" value="Zn peptidases"/>
    <property type="match status" value="1"/>
</dbReference>
<feature type="domain" description="Peptidase M14" evidence="3">
    <location>
        <begin position="31"/>
        <end position="319"/>
    </location>
</feature>
<evidence type="ECO:0000313" key="5">
    <source>
        <dbReference type="Proteomes" id="UP001141327"/>
    </source>
</evidence>
<accession>A0ABQ8UKW6</accession>
<gene>
    <name evidence="4" type="ORF">PAPYR_6486</name>
</gene>
<dbReference type="InterPro" id="IPR000834">
    <property type="entry name" value="Peptidase_M14"/>
</dbReference>
<evidence type="ECO:0000256" key="2">
    <source>
        <dbReference type="PROSITE-ProRule" id="PRU01379"/>
    </source>
</evidence>